<evidence type="ECO:0000313" key="2">
    <source>
        <dbReference type="Proteomes" id="UP000321323"/>
    </source>
</evidence>
<organism evidence="1 2">
    <name type="scientific">[Empedobacter] haloabium</name>
    <dbReference type="NCBI Taxonomy" id="592317"/>
    <lineage>
        <taxon>Bacteria</taxon>
        <taxon>Pseudomonadati</taxon>
        <taxon>Pseudomonadota</taxon>
        <taxon>Betaproteobacteria</taxon>
        <taxon>Burkholderiales</taxon>
        <taxon>Oxalobacteraceae</taxon>
        <taxon>Telluria group</taxon>
        <taxon>Telluria group incertae sedis</taxon>
    </lineage>
</organism>
<accession>A0ABZ1UMJ4</accession>
<name>A0ABZ1UMJ4_9BURK</name>
<dbReference type="EMBL" id="CP136508">
    <property type="protein sequence ID" value="WUR13901.1"/>
    <property type="molecule type" value="Genomic_DNA"/>
</dbReference>
<dbReference type="Proteomes" id="UP000321323">
    <property type="component" value="Chromosome"/>
</dbReference>
<gene>
    <name evidence="1" type="ORF">E7V67_001985</name>
</gene>
<proteinExistence type="predicted"/>
<protein>
    <submittedName>
        <fullName evidence="1">Uncharacterized protein</fullName>
    </submittedName>
</protein>
<evidence type="ECO:0000313" key="1">
    <source>
        <dbReference type="EMBL" id="WUR13901.1"/>
    </source>
</evidence>
<sequence length="42" mass="4715">MRHLGHDVRAEDLRIIARLIDEMPGMGGGAGKWHLTPVTHLR</sequence>
<keyword evidence="2" id="KW-1185">Reference proteome</keyword>
<reference evidence="1 2" key="1">
    <citation type="journal article" date="2019" name="Int. J. Syst. Evol. Microbiol.">
        <title>The Draft Whole-Genome Sequence of the Antibiotic Producer Empedobacter haloabium ATCC 31962 Provides Indications for Its Taxonomic Reclassification.</title>
        <authorList>
            <person name="Miess H."/>
            <person name="Arlt P."/>
            <person name="Apel A.K."/>
            <person name="Weber T."/>
            <person name="Nieselt K."/>
            <person name="Hanssen F."/>
            <person name="Czemmel S."/>
            <person name="Nahnsen S."/>
            <person name="Gross H."/>
        </authorList>
    </citation>
    <scope>NUCLEOTIDE SEQUENCE [LARGE SCALE GENOMIC DNA]</scope>
    <source>
        <strain evidence="1 2">ATCC 31962</strain>
    </source>
</reference>